<name>A0AAV7M179_PLEWA</name>
<evidence type="ECO:0000313" key="1">
    <source>
        <dbReference type="EMBL" id="KAJ1097530.1"/>
    </source>
</evidence>
<sequence length="78" mass="8883">MRNMVQVYTKSFPGTILYIPRVCALKKVSDPVGPIVTETYVGTTIQDKDTCLDQHLYFTLQHNGLIYLTGRRTKGYTL</sequence>
<proteinExistence type="predicted"/>
<reference evidence="1" key="1">
    <citation type="journal article" date="2022" name="bioRxiv">
        <title>Sequencing and chromosome-scale assembly of the giantPleurodeles waltlgenome.</title>
        <authorList>
            <person name="Brown T."/>
            <person name="Elewa A."/>
            <person name="Iarovenko S."/>
            <person name="Subramanian E."/>
            <person name="Araus A.J."/>
            <person name="Petzold A."/>
            <person name="Susuki M."/>
            <person name="Suzuki K.-i.T."/>
            <person name="Hayashi T."/>
            <person name="Toyoda A."/>
            <person name="Oliveira C."/>
            <person name="Osipova E."/>
            <person name="Leigh N.D."/>
            <person name="Simon A."/>
            <person name="Yun M.H."/>
        </authorList>
    </citation>
    <scope>NUCLEOTIDE SEQUENCE</scope>
    <source>
        <strain evidence="1">20211129_DDA</strain>
        <tissue evidence="1">Liver</tissue>
    </source>
</reference>
<dbReference type="EMBL" id="JANPWB010000014">
    <property type="protein sequence ID" value="KAJ1097530.1"/>
    <property type="molecule type" value="Genomic_DNA"/>
</dbReference>
<gene>
    <name evidence="1" type="ORF">NDU88_002648</name>
</gene>
<protein>
    <submittedName>
        <fullName evidence="1">Uncharacterized protein</fullName>
    </submittedName>
</protein>
<keyword evidence="2" id="KW-1185">Reference proteome</keyword>
<organism evidence="1 2">
    <name type="scientific">Pleurodeles waltl</name>
    <name type="common">Iberian ribbed newt</name>
    <dbReference type="NCBI Taxonomy" id="8319"/>
    <lineage>
        <taxon>Eukaryota</taxon>
        <taxon>Metazoa</taxon>
        <taxon>Chordata</taxon>
        <taxon>Craniata</taxon>
        <taxon>Vertebrata</taxon>
        <taxon>Euteleostomi</taxon>
        <taxon>Amphibia</taxon>
        <taxon>Batrachia</taxon>
        <taxon>Caudata</taxon>
        <taxon>Salamandroidea</taxon>
        <taxon>Salamandridae</taxon>
        <taxon>Pleurodelinae</taxon>
        <taxon>Pleurodeles</taxon>
    </lineage>
</organism>
<comment type="caution">
    <text evidence="1">The sequence shown here is derived from an EMBL/GenBank/DDBJ whole genome shotgun (WGS) entry which is preliminary data.</text>
</comment>
<evidence type="ECO:0000313" key="2">
    <source>
        <dbReference type="Proteomes" id="UP001066276"/>
    </source>
</evidence>
<dbReference type="AlphaFoldDB" id="A0AAV7M179"/>
<accession>A0AAV7M179</accession>
<dbReference type="Proteomes" id="UP001066276">
    <property type="component" value="Chromosome 10"/>
</dbReference>